<dbReference type="PANTHER" id="PTHR42956:SF1">
    <property type="entry name" value="NITROGENASE IRON-MOLYBDENUM COFACTOR BIOSYNTHESIS PROTEIN NIFE"/>
    <property type="match status" value="1"/>
</dbReference>
<accession>A0A926DTQ2</accession>
<gene>
    <name evidence="2" type="ORF">H8730_08655</name>
</gene>
<dbReference type="CDD" id="cd00316">
    <property type="entry name" value="Oxidoreductase_nitrogenase"/>
    <property type="match status" value="1"/>
</dbReference>
<keyword evidence="3" id="KW-1185">Reference proteome</keyword>
<dbReference type="InterPro" id="IPR049939">
    <property type="entry name" value="NifE-like"/>
</dbReference>
<evidence type="ECO:0000259" key="1">
    <source>
        <dbReference type="Pfam" id="PF00148"/>
    </source>
</evidence>
<feature type="domain" description="Nitrogenase/oxidoreductase component 1" evidence="1">
    <location>
        <begin position="29"/>
        <end position="414"/>
    </location>
</feature>
<organism evidence="2 3">
    <name type="scientific">Bianquea renquensis</name>
    <dbReference type="NCBI Taxonomy" id="2763661"/>
    <lineage>
        <taxon>Bacteria</taxon>
        <taxon>Bacillati</taxon>
        <taxon>Bacillota</taxon>
        <taxon>Clostridia</taxon>
        <taxon>Eubacteriales</taxon>
        <taxon>Bianqueaceae</taxon>
        <taxon>Bianquea</taxon>
    </lineage>
</organism>
<dbReference type="AlphaFoldDB" id="A0A926DTQ2"/>
<dbReference type="Proteomes" id="UP000657006">
    <property type="component" value="Unassembled WGS sequence"/>
</dbReference>
<dbReference type="Gene3D" id="3.40.50.1980">
    <property type="entry name" value="Nitrogenase molybdenum iron protein domain"/>
    <property type="match status" value="2"/>
</dbReference>
<comment type="caution">
    <text evidence="2">The sequence shown here is derived from an EMBL/GenBank/DDBJ whole genome shotgun (WGS) entry which is preliminary data.</text>
</comment>
<sequence>MKDNFYEELSIAMYPSSLLHTFGVNGKISGSIGAVGEMQDVLPIIHGPRGCGFHYRHSARRRHQPLYRVLTTNLEERDIIGGGEEKLRRTVEEAWRQYHPKLIMVIPSPISDILNDDILTIVQEMRGQGIPVVGIQSELFSHRDKNYTRNRLKKIAEQKITGENRLEMEIKGCGFVEALYALVGQVMEAVPVIPHSVNIETVGWGSNGNLVLREIEAFLNRCGITVNTWFPSASYEAIRRAPAAQLNLARRVRWARLMKERFGTDYLHLGSEGRYSGLEGICTFYRDIGAAMGLEASMEPLIEAARQKALEETAQARKELAGHRCLLVSRSIQQAPFLLKRYAQDYGFSIPCLCIILTPEARRNLSMTAEMEGKLLERVQEAVSLYSPETEIVLNPSEAEWKARFSKFDAILGTGDFTLENQGVPLISVRNETVSLSFESYVRTVLRLRERLANCQVREELLLQKMPFDSRYYPLYVNETGLAAKEMWARMWLRRKEES</sequence>
<protein>
    <submittedName>
        <fullName evidence="2">Oxidoreductase</fullName>
    </submittedName>
</protein>
<dbReference type="RefSeq" id="WP_249289715.1">
    <property type="nucleotide sequence ID" value="NZ_JACRSQ010000011.1"/>
</dbReference>
<dbReference type="InterPro" id="IPR000510">
    <property type="entry name" value="Nase/OxRdtase_comp1"/>
</dbReference>
<name>A0A926DTQ2_9FIRM</name>
<dbReference type="EMBL" id="JACRSQ010000011">
    <property type="protein sequence ID" value="MBC8543612.1"/>
    <property type="molecule type" value="Genomic_DNA"/>
</dbReference>
<dbReference type="SUPFAM" id="SSF53807">
    <property type="entry name" value="Helical backbone' metal receptor"/>
    <property type="match status" value="1"/>
</dbReference>
<evidence type="ECO:0000313" key="2">
    <source>
        <dbReference type="EMBL" id="MBC8543612.1"/>
    </source>
</evidence>
<dbReference type="Pfam" id="PF00148">
    <property type="entry name" value="Oxidored_nitro"/>
    <property type="match status" value="1"/>
</dbReference>
<proteinExistence type="predicted"/>
<dbReference type="GO" id="GO:0016491">
    <property type="term" value="F:oxidoreductase activity"/>
    <property type="evidence" value="ECO:0007669"/>
    <property type="project" value="InterPro"/>
</dbReference>
<evidence type="ECO:0000313" key="3">
    <source>
        <dbReference type="Proteomes" id="UP000657006"/>
    </source>
</evidence>
<dbReference type="PANTHER" id="PTHR42956">
    <property type="entry name" value="NITROGENASE IRON-MOLYBDENUM COFACTOR BIOSYNTHESIS PROTEIN NIFE"/>
    <property type="match status" value="1"/>
</dbReference>
<reference evidence="2" key="1">
    <citation type="submission" date="2020-08" db="EMBL/GenBank/DDBJ databases">
        <title>Genome public.</title>
        <authorList>
            <person name="Liu C."/>
            <person name="Sun Q."/>
        </authorList>
    </citation>
    <scope>NUCLEOTIDE SEQUENCE</scope>
    <source>
        <strain evidence="2">NSJ-32</strain>
    </source>
</reference>